<dbReference type="Pfam" id="PF02630">
    <property type="entry name" value="SCO1-SenC"/>
    <property type="match status" value="1"/>
</dbReference>
<dbReference type="KEGG" id="pabo:BCY86_08555"/>
<dbReference type="PANTHER" id="PTHR12151">
    <property type="entry name" value="ELECTRON TRANSPORT PROTIN SCO1/SENC FAMILY MEMBER"/>
    <property type="match status" value="1"/>
</dbReference>
<keyword evidence="7" id="KW-1185">Reference proteome</keyword>
<evidence type="ECO:0000256" key="2">
    <source>
        <dbReference type="ARBA" id="ARBA00023008"/>
    </source>
</evidence>
<name>A0A1L6MZJ9_9BACT</name>
<keyword evidence="4" id="KW-1015">Disulfide bond</keyword>
<evidence type="ECO:0000256" key="4">
    <source>
        <dbReference type="PIRSR" id="PIRSR603782-2"/>
    </source>
</evidence>
<dbReference type="InterPro" id="IPR013766">
    <property type="entry name" value="Thioredoxin_domain"/>
</dbReference>
<evidence type="ECO:0000256" key="1">
    <source>
        <dbReference type="ARBA" id="ARBA00010996"/>
    </source>
</evidence>
<dbReference type="STRING" id="1882918.BCY86_08555"/>
<sequence>MLWSFNRLPRSSPPPLLGQMPSFEMLNQEGKTINDTDLKGSILIIDFFFTRCPSICPRLTTHMVEIDQSLLKRWKELANPLPVRLLSITVDPENDTPPQLLRYAQKYGADASRWFFLTGESQDLDRVVIQGFKLFYQKANPSAGIMEIMHGNWLVLVDQKGNIRGYYDAEDAQRAKQLLRDVEWLALQKPHEL</sequence>
<dbReference type="CDD" id="cd02968">
    <property type="entry name" value="SCO"/>
    <property type="match status" value="1"/>
</dbReference>
<keyword evidence="2 3" id="KW-0186">Copper</keyword>
<dbReference type="Proteomes" id="UP000185544">
    <property type="component" value="Chromosome"/>
</dbReference>
<evidence type="ECO:0000259" key="5">
    <source>
        <dbReference type="PROSITE" id="PS51352"/>
    </source>
</evidence>
<feature type="disulfide bond" description="Redox-active" evidence="4">
    <location>
        <begin position="52"/>
        <end position="56"/>
    </location>
</feature>
<feature type="binding site" evidence="3">
    <location>
        <position position="56"/>
    </location>
    <ligand>
        <name>Cu cation</name>
        <dbReference type="ChEBI" id="CHEBI:23378"/>
    </ligand>
</feature>
<protein>
    <recommendedName>
        <fullName evidence="5">Thioredoxin domain-containing protein</fullName>
    </recommendedName>
</protein>
<evidence type="ECO:0000256" key="3">
    <source>
        <dbReference type="PIRSR" id="PIRSR603782-1"/>
    </source>
</evidence>
<dbReference type="PANTHER" id="PTHR12151:SF25">
    <property type="entry name" value="LINALOOL DEHYDRATASE_ISOMERASE DOMAIN-CONTAINING PROTEIN"/>
    <property type="match status" value="1"/>
</dbReference>
<dbReference type="InterPro" id="IPR003782">
    <property type="entry name" value="SCO1/SenC"/>
</dbReference>
<dbReference type="InterPro" id="IPR036249">
    <property type="entry name" value="Thioredoxin-like_sf"/>
</dbReference>
<gene>
    <name evidence="6" type="ORF">BCY86_08555</name>
</gene>
<feature type="domain" description="Thioredoxin" evidence="5">
    <location>
        <begin position="14"/>
        <end position="187"/>
    </location>
</feature>
<organism evidence="6 7">
    <name type="scientific">Pajaroellobacter abortibovis</name>
    <dbReference type="NCBI Taxonomy" id="1882918"/>
    <lineage>
        <taxon>Bacteria</taxon>
        <taxon>Pseudomonadati</taxon>
        <taxon>Myxococcota</taxon>
        <taxon>Polyangia</taxon>
        <taxon>Polyangiales</taxon>
        <taxon>Polyangiaceae</taxon>
    </lineage>
</organism>
<dbReference type="Gene3D" id="3.40.30.10">
    <property type="entry name" value="Glutaredoxin"/>
    <property type="match status" value="1"/>
</dbReference>
<reference evidence="6 7" key="1">
    <citation type="submission" date="2016-08" db="EMBL/GenBank/DDBJ databases">
        <title>Identification and validation of antigenic proteins from Pajaroellobacter abortibovis using de-novo genome sequence assembly and reverse vaccinology.</title>
        <authorList>
            <person name="Welly B.T."/>
            <person name="Miller M.R."/>
            <person name="Stott J.L."/>
            <person name="Blanchard M.T."/>
            <person name="Islas-Trejo A.D."/>
            <person name="O'Rourke S.M."/>
            <person name="Young A.E."/>
            <person name="Medrano J.F."/>
            <person name="Van Eenennaam A.L."/>
        </authorList>
    </citation>
    <scope>NUCLEOTIDE SEQUENCE [LARGE SCALE GENOMIC DNA]</scope>
    <source>
        <strain evidence="6 7">BTF92-0548A/99-0131</strain>
    </source>
</reference>
<dbReference type="GO" id="GO:0046872">
    <property type="term" value="F:metal ion binding"/>
    <property type="evidence" value="ECO:0007669"/>
    <property type="project" value="UniProtKB-KW"/>
</dbReference>
<proteinExistence type="inferred from homology"/>
<dbReference type="AlphaFoldDB" id="A0A1L6MZJ9"/>
<dbReference type="EMBL" id="CP016908">
    <property type="protein sequence ID" value="APS00972.1"/>
    <property type="molecule type" value="Genomic_DNA"/>
</dbReference>
<accession>A0A1L6MZJ9</accession>
<evidence type="ECO:0000313" key="6">
    <source>
        <dbReference type="EMBL" id="APS00972.1"/>
    </source>
</evidence>
<comment type="similarity">
    <text evidence="1">Belongs to the SCO1/2 family.</text>
</comment>
<evidence type="ECO:0000313" key="7">
    <source>
        <dbReference type="Proteomes" id="UP000185544"/>
    </source>
</evidence>
<keyword evidence="3" id="KW-0479">Metal-binding</keyword>
<dbReference type="PROSITE" id="PS51352">
    <property type="entry name" value="THIOREDOXIN_2"/>
    <property type="match status" value="1"/>
</dbReference>
<feature type="binding site" evidence="3">
    <location>
        <position position="150"/>
    </location>
    <ligand>
        <name>Cu cation</name>
        <dbReference type="ChEBI" id="CHEBI:23378"/>
    </ligand>
</feature>
<feature type="binding site" evidence="3">
    <location>
        <position position="52"/>
    </location>
    <ligand>
        <name>Cu cation</name>
        <dbReference type="ChEBI" id="CHEBI:23378"/>
    </ligand>
</feature>
<dbReference type="SUPFAM" id="SSF52833">
    <property type="entry name" value="Thioredoxin-like"/>
    <property type="match status" value="1"/>
</dbReference>